<organism evidence="1 2">
    <name type="scientific">Vreelandella olivaria</name>
    <dbReference type="NCBI Taxonomy" id="390919"/>
    <lineage>
        <taxon>Bacteria</taxon>
        <taxon>Pseudomonadati</taxon>
        <taxon>Pseudomonadota</taxon>
        <taxon>Gammaproteobacteria</taxon>
        <taxon>Oceanospirillales</taxon>
        <taxon>Halomonadaceae</taxon>
        <taxon>Vreelandella</taxon>
    </lineage>
</organism>
<dbReference type="Proteomes" id="UP000289555">
    <property type="component" value="Chromosome"/>
</dbReference>
<gene>
    <name evidence="1" type="ORF">HORIV_62790</name>
</gene>
<evidence type="ECO:0000313" key="1">
    <source>
        <dbReference type="EMBL" id="BBI53858.1"/>
    </source>
</evidence>
<name>A0ABN5X3Q8_9GAMM</name>
<reference evidence="2" key="1">
    <citation type="journal article" date="2019" name="Microbiol. Resour. Announc.">
        <title>Complete Genome Sequence of Halomonas olivaria, a Moderately Halophilic Bacterium Isolated from Olive Processing Effluents, Obtained by Nanopore Sequencing.</title>
        <authorList>
            <person name="Nagata S."/>
            <person name="Ii K.M."/>
            <person name="Tsukimi T."/>
            <person name="Miura M.C."/>
            <person name="Galipon J."/>
            <person name="Arakawa K."/>
        </authorList>
    </citation>
    <scope>NUCLEOTIDE SEQUENCE [LARGE SCALE GENOMIC DNA]</scope>
    <source>
        <strain evidence="2">TYRC17</strain>
    </source>
</reference>
<sequence length="57" mass="6290">MSEVAIYFKATAKLASIVNSSFINYKAEKALIEMAKVKGILMRSVIVTAKCLGFRFS</sequence>
<evidence type="ECO:0000313" key="2">
    <source>
        <dbReference type="Proteomes" id="UP000289555"/>
    </source>
</evidence>
<dbReference type="EMBL" id="AP019416">
    <property type="protein sequence ID" value="BBI53858.1"/>
    <property type="molecule type" value="Genomic_DNA"/>
</dbReference>
<accession>A0ABN5X3Q8</accession>
<proteinExistence type="predicted"/>
<keyword evidence="2" id="KW-1185">Reference proteome</keyword>
<protein>
    <submittedName>
        <fullName evidence="1">Uncharacterized protein</fullName>
    </submittedName>
</protein>